<organism evidence="2">
    <name type="scientific">marine metagenome</name>
    <dbReference type="NCBI Taxonomy" id="408172"/>
    <lineage>
        <taxon>unclassified sequences</taxon>
        <taxon>metagenomes</taxon>
        <taxon>ecological metagenomes</taxon>
    </lineage>
</organism>
<accession>A0A381RH84</accession>
<name>A0A381RH84_9ZZZZ</name>
<dbReference type="EMBL" id="UINC01001909">
    <property type="protein sequence ID" value="SUZ90614.1"/>
    <property type="molecule type" value="Genomic_DNA"/>
</dbReference>
<evidence type="ECO:0000313" key="2">
    <source>
        <dbReference type="EMBL" id="SUZ90614.1"/>
    </source>
</evidence>
<evidence type="ECO:0000256" key="1">
    <source>
        <dbReference type="SAM" id="MobiDB-lite"/>
    </source>
</evidence>
<proteinExistence type="predicted"/>
<feature type="region of interest" description="Disordered" evidence="1">
    <location>
        <begin position="43"/>
        <end position="65"/>
    </location>
</feature>
<gene>
    <name evidence="2" type="ORF">METZ01_LOCUS43468</name>
</gene>
<dbReference type="AlphaFoldDB" id="A0A381RH84"/>
<reference evidence="2" key="1">
    <citation type="submission" date="2018-05" db="EMBL/GenBank/DDBJ databases">
        <authorList>
            <person name="Lanie J.A."/>
            <person name="Ng W.-L."/>
            <person name="Kazmierczak K.M."/>
            <person name="Andrzejewski T.M."/>
            <person name="Davidsen T.M."/>
            <person name="Wayne K.J."/>
            <person name="Tettelin H."/>
            <person name="Glass J.I."/>
            <person name="Rusch D."/>
            <person name="Podicherti R."/>
            <person name="Tsui H.-C.T."/>
            <person name="Winkler M.E."/>
        </authorList>
    </citation>
    <scope>NUCLEOTIDE SEQUENCE</scope>
</reference>
<protein>
    <submittedName>
        <fullName evidence="2">Uncharacterized protein</fullName>
    </submittedName>
</protein>
<sequence length="65" mass="6933">MAAVRLADGELRWSPDNSLRLFRPTTKFVESSLPNHVYCGSGRPTRPDSAAASTVDLPVSSGLSS</sequence>